<organism evidence="2 3">
    <name type="scientific">Pseudomonas zeae</name>
    <dbReference type="NCBI Taxonomy" id="2745510"/>
    <lineage>
        <taxon>Bacteria</taxon>
        <taxon>Pseudomonadati</taxon>
        <taxon>Pseudomonadota</taxon>
        <taxon>Gammaproteobacteria</taxon>
        <taxon>Pseudomonadales</taxon>
        <taxon>Pseudomonadaceae</taxon>
        <taxon>Pseudomonas</taxon>
    </lineage>
</organism>
<gene>
    <name evidence="2" type="ORF">HU754_016565</name>
    <name evidence="1" type="ORF">QMK45_18655</name>
</gene>
<dbReference type="KEGG" id="pze:HU754_016565"/>
<dbReference type="RefSeq" id="WP_093433253.1">
    <property type="nucleotide sequence ID" value="NZ_CP077090.1"/>
</dbReference>
<dbReference type="Proteomes" id="UP001287024">
    <property type="component" value="Unassembled WGS sequence"/>
</dbReference>
<reference evidence="1 4" key="3">
    <citation type="submission" date="2023-05" db="EMBL/GenBank/DDBJ databases">
        <title>Siderophore-mediated competition between Bacillus subtilis and Pseudomonas marginalis.</title>
        <authorList>
            <person name="Lyng M."/>
            <person name="Joergensen J.P.B."/>
            <person name="Schostag M.D."/>
            <person name="Jarmusch S.A."/>
            <person name="Aguilar D.K.C."/>
            <person name="Andrade C.N.L."/>
            <person name="Kovacs A.T."/>
        </authorList>
    </citation>
    <scope>NUCLEOTIDE SEQUENCE [LARGE SCALE GENOMIC DNA]</scope>
    <source>
        <strain evidence="1 4">P8_72</strain>
    </source>
</reference>
<dbReference type="Proteomes" id="UP000627092">
    <property type="component" value="Chromosome"/>
</dbReference>
<keyword evidence="4" id="KW-1185">Reference proteome</keyword>
<sequence>MNHELWQEPDGCQTFCLAGAQGDGARALMDSDAKLVWEVEADSHFEAMTKYYAHMQWGEYRTDFPEQDKTSYRDLGWAICRPSSAST</sequence>
<proteinExistence type="predicted"/>
<dbReference type="AlphaFoldDB" id="A0A9E6NL14"/>
<protein>
    <submittedName>
        <fullName evidence="2">Uncharacterized protein</fullName>
    </submittedName>
</protein>
<accession>A0A9E6NL14</accession>
<reference evidence="2" key="1">
    <citation type="journal article" date="2020" name="Microorganisms">
        <title>Reliable Identification of Environmental Pseudomonas Isolates Using the rpoD Gene.</title>
        <authorList>
            <consortium name="The Broad Institute Genome Sequencing Platform"/>
            <person name="Girard L."/>
            <person name="Lood C."/>
            <person name="Rokni-Zadeh H."/>
            <person name="van Noort V."/>
            <person name="Lavigne R."/>
            <person name="De Mot R."/>
        </authorList>
    </citation>
    <scope>NUCLEOTIDE SEQUENCE</scope>
    <source>
        <strain evidence="2">OE 48.2</strain>
    </source>
</reference>
<evidence type="ECO:0000313" key="4">
    <source>
        <dbReference type="Proteomes" id="UP001287024"/>
    </source>
</evidence>
<name>A0A9E6NL14_9PSED</name>
<evidence type="ECO:0000313" key="3">
    <source>
        <dbReference type="Proteomes" id="UP000627092"/>
    </source>
</evidence>
<dbReference type="EMBL" id="CP077090">
    <property type="protein sequence ID" value="QXI09462.1"/>
    <property type="molecule type" value="Genomic_DNA"/>
</dbReference>
<evidence type="ECO:0000313" key="2">
    <source>
        <dbReference type="EMBL" id="QXI09462.1"/>
    </source>
</evidence>
<reference evidence="2" key="2">
    <citation type="journal article" date="2021" name="Microorganisms">
        <title>The Ever-Expanding Pseudomonas Genus: Description of 43 New Species and Partition of the Pseudomonas putida Group.</title>
        <authorList>
            <person name="Girard L."/>
            <person name="Lood C."/>
            <person name="Hofte M."/>
            <person name="Vandamme P."/>
            <person name="Rokni-Zadeh H."/>
            <person name="van Noort V."/>
            <person name="Lavigne R."/>
            <person name="De Mot R."/>
        </authorList>
    </citation>
    <scope>NUCLEOTIDE SEQUENCE</scope>
    <source>
        <strain evidence="2">OE 48.2</strain>
    </source>
</reference>
<dbReference type="EMBL" id="JASFAG010000002">
    <property type="protein sequence ID" value="MDX9677931.1"/>
    <property type="molecule type" value="Genomic_DNA"/>
</dbReference>
<evidence type="ECO:0000313" key="1">
    <source>
        <dbReference type="EMBL" id="MDX9677931.1"/>
    </source>
</evidence>